<accession>A0A0G4LER9</accession>
<organism evidence="1 2">
    <name type="scientific">Verticillium longisporum</name>
    <name type="common">Verticillium dahliae var. longisporum</name>
    <dbReference type="NCBI Taxonomy" id="100787"/>
    <lineage>
        <taxon>Eukaryota</taxon>
        <taxon>Fungi</taxon>
        <taxon>Dikarya</taxon>
        <taxon>Ascomycota</taxon>
        <taxon>Pezizomycotina</taxon>
        <taxon>Sordariomycetes</taxon>
        <taxon>Hypocreomycetidae</taxon>
        <taxon>Glomerellales</taxon>
        <taxon>Plectosphaerellaceae</taxon>
        <taxon>Verticillium</taxon>
    </lineage>
</organism>
<sequence>MPSAQRPVFTPESLSRFYPTTRVVTAIPNNPPPDYPISVLGKIKYALRRKAVRAAAAERTPQTPQTTYHTNERGQIIETSAVWISWDDRETATRTQDLSGGRRRFGQL</sequence>
<reference evidence="2" key="1">
    <citation type="submission" date="2015-05" db="EMBL/GenBank/DDBJ databases">
        <authorList>
            <person name="Fogelqvist Johan"/>
        </authorList>
    </citation>
    <scope>NUCLEOTIDE SEQUENCE [LARGE SCALE GENOMIC DNA]</scope>
</reference>
<dbReference type="EMBL" id="CVQI01011112">
    <property type="protein sequence ID" value="CRK20538.1"/>
    <property type="molecule type" value="Genomic_DNA"/>
</dbReference>
<protein>
    <submittedName>
        <fullName evidence="1">Uncharacterized protein</fullName>
    </submittedName>
</protein>
<dbReference type="Proteomes" id="UP000045706">
    <property type="component" value="Unassembled WGS sequence"/>
</dbReference>
<evidence type="ECO:0000313" key="1">
    <source>
        <dbReference type="EMBL" id="CRK20538.1"/>
    </source>
</evidence>
<dbReference type="AlphaFoldDB" id="A0A0G4LER9"/>
<gene>
    <name evidence="1" type="ORF">BN1723_000356</name>
</gene>
<name>A0A0G4LER9_VERLO</name>
<evidence type="ECO:0000313" key="2">
    <source>
        <dbReference type="Proteomes" id="UP000045706"/>
    </source>
</evidence>
<proteinExistence type="predicted"/>